<reference evidence="1 2" key="1">
    <citation type="submission" date="2021-03" db="EMBL/GenBank/DDBJ databases">
        <title>Genomic Encyclopedia of Type Strains, Phase III (KMG-III): the genomes of soil and plant-associated and newly described type strains.</title>
        <authorList>
            <person name="Whitman W."/>
        </authorList>
    </citation>
    <scope>NUCLEOTIDE SEQUENCE [LARGE SCALE GENOMIC DNA]</scope>
    <source>
        <strain evidence="1 2">IMMIB AFH-6</strain>
    </source>
</reference>
<evidence type="ECO:0000313" key="1">
    <source>
        <dbReference type="EMBL" id="MBP2295059.1"/>
    </source>
</evidence>
<gene>
    <name evidence="1" type="ORF">J2851_004862</name>
</gene>
<proteinExistence type="predicted"/>
<evidence type="ECO:0000313" key="2">
    <source>
        <dbReference type="Proteomes" id="UP000781958"/>
    </source>
</evidence>
<dbReference type="RefSeq" id="WP_209769442.1">
    <property type="nucleotide sequence ID" value="NZ_JAGINP010000019.1"/>
</dbReference>
<organism evidence="1 2">
    <name type="scientific">Azospirillum rugosum</name>
    <dbReference type="NCBI Taxonomy" id="416170"/>
    <lineage>
        <taxon>Bacteria</taxon>
        <taxon>Pseudomonadati</taxon>
        <taxon>Pseudomonadota</taxon>
        <taxon>Alphaproteobacteria</taxon>
        <taxon>Rhodospirillales</taxon>
        <taxon>Azospirillaceae</taxon>
        <taxon>Azospirillum</taxon>
    </lineage>
</organism>
<keyword evidence="2" id="KW-1185">Reference proteome</keyword>
<dbReference type="Proteomes" id="UP000781958">
    <property type="component" value="Unassembled WGS sequence"/>
</dbReference>
<comment type="caution">
    <text evidence="1">The sequence shown here is derived from an EMBL/GenBank/DDBJ whole genome shotgun (WGS) entry which is preliminary data.</text>
</comment>
<name>A0ABS4SR84_9PROT</name>
<sequence length="96" mass="9945">MAGNVVNAYARYETVDGRAGVIGDATLSATSGAAAENPAFVPNDEVMGMPGSDNALHEPVAAMAYFDAPTETTVIEVPVFVEEVVYPVDGNLRKAA</sequence>
<dbReference type="EMBL" id="JAGINP010000019">
    <property type="protein sequence ID" value="MBP2295059.1"/>
    <property type="molecule type" value="Genomic_DNA"/>
</dbReference>
<protein>
    <submittedName>
        <fullName evidence="1">Uncharacterized protein</fullName>
    </submittedName>
</protein>
<accession>A0ABS4SR84</accession>